<gene>
    <name evidence="3" type="ORF">MM415A00252_0039</name>
    <name evidence="2" type="ORF">MM415B00400_0005</name>
    <name evidence="4" type="ORF">TM448B10250_0004</name>
</gene>
<evidence type="ECO:0000313" key="4">
    <source>
        <dbReference type="EMBL" id="QJI04491.1"/>
    </source>
</evidence>
<dbReference type="AlphaFoldDB" id="A0A6M3J662"/>
<keyword evidence="1" id="KW-1133">Transmembrane helix</keyword>
<sequence>MVEHYRCIIGRYKEEPQDRVDVFVTAISWFTIGLFAGMIVAGIITGFH</sequence>
<dbReference type="EMBL" id="MT145185">
    <property type="protein sequence ID" value="QJI04491.1"/>
    <property type="molecule type" value="Genomic_DNA"/>
</dbReference>
<evidence type="ECO:0000313" key="3">
    <source>
        <dbReference type="EMBL" id="QJA83818.1"/>
    </source>
</evidence>
<feature type="transmembrane region" description="Helical" evidence="1">
    <location>
        <begin position="20"/>
        <end position="44"/>
    </location>
</feature>
<protein>
    <submittedName>
        <fullName evidence="2">Uncharacterized protein</fullName>
    </submittedName>
</protein>
<organism evidence="2">
    <name type="scientific">viral metagenome</name>
    <dbReference type="NCBI Taxonomy" id="1070528"/>
    <lineage>
        <taxon>unclassified sequences</taxon>
        <taxon>metagenomes</taxon>
        <taxon>organismal metagenomes</taxon>
    </lineage>
</organism>
<reference evidence="2" key="1">
    <citation type="submission" date="2020-03" db="EMBL/GenBank/DDBJ databases">
        <title>The deep terrestrial virosphere.</title>
        <authorList>
            <person name="Holmfeldt K."/>
            <person name="Nilsson E."/>
            <person name="Simone D."/>
            <person name="Lopez-Fernandez M."/>
            <person name="Wu X."/>
            <person name="de Brujin I."/>
            <person name="Lundin D."/>
            <person name="Andersson A."/>
            <person name="Bertilsson S."/>
            <person name="Dopson M."/>
        </authorList>
    </citation>
    <scope>NUCLEOTIDE SEQUENCE</scope>
    <source>
        <strain evidence="3">MM415A00252</strain>
        <strain evidence="2">MM415B00400</strain>
        <strain evidence="4">TM448B10250</strain>
    </source>
</reference>
<evidence type="ECO:0000256" key="1">
    <source>
        <dbReference type="SAM" id="Phobius"/>
    </source>
</evidence>
<proteinExistence type="predicted"/>
<dbReference type="EMBL" id="MT142518">
    <property type="protein sequence ID" value="QJA83818.1"/>
    <property type="molecule type" value="Genomic_DNA"/>
</dbReference>
<dbReference type="EMBL" id="MT141537">
    <property type="protein sequence ID" value="QJA65350.1"/>
    <property type="molecule type" value="Genomic_DNA"/>
</dbReference>
<keyword evidence="1" id="KW-0812">Transmembrane</keyword>
<evidence type="ECO:0000313" key="2">
    <source>
        <dbReference type="EMBL" id="QJA65350.1"/>
    </source>
</evidence>
<keyword evidence="1" id="KW-0472">Membrane</keyword>
<name>A0A6M3J662_9ZZZZ</name>
<accession>A0A6M3J662</accession>